<dbReference type="Proteomes" id="UP000094412">
    <property type="component" value="Unassembled WGS sequence"/>
</dbReference>
<dbReference type="EMBL" id="MDEO01000029">
    <property type="protein sequence ID" value="OCX20733.1"/>
    <property type="molecule type" value="Genomic_DNA"/>
</dbReference>
<dbReference type="STRING" id="1566387.QV13_08665"/>
<accession>A0A1C2E1C6</accession>
<feature type="domain" description="T6SS Transcription factor RovC-like DNA binding" evidence="1">
    <location>
        <begin position="10"/>
        <end position="82"/>
    </location>
</feature>
<evidence type="ECO:0000313" key="2">
    <source>
        <dbReference type="EMBL" id="OCX20733.1"/>
    </source>
</evidence>
<protein>
    <submittedName>
        <fullName evidence="2">DUF2285 domain-containing protein</fullName>
    </submittedName>
</protein>
<dbReference type="OrthoDB" id="9811330at2"/>
<dbReference type="InterPro" id="IPR018754">
    <property type="entry name" value="RovC-like_DNA-bd"/>
</dbReference>
<reference evidence="2 3" key="1">
    <citation type="submission" date="2016-08" db="EMBL/GenBank/DDBJ databases">
        <title>Whole genome sequence of Mesorhizobium sp. strain UASWS1009 isolated from industrial sewage.</title>
        <authorList>
            <person name="Crovadore J."/>
            <person name="Calmin G."/>
            <person name="Chablais R."/>
            <person name="Cochard B."/>
            <person name="Lefort F."/>
        </authorList>
    </citation>
    <scope>NUCLEOTIDE SEQUENCE [LARGE SCALE GENOMIC DNA]</scope>
    <source>
        <strain evidence="2 3">UASWS1009</strain>
    </source>
</reference>
<keyword evidence="3" id="KW-1185">Reference proteome</keyword>
<evidence type="ECO:0000259" key="1">
    <source>
        <dbReference type="Pfam" id="PF10074"/>
    </source>
</evidence>
<dbReference type="AlphaFoldDB" id="A0A1C2E1C6"/>
<gene>
    <name evidence="2" type="ORF">QV13_08665</name>
</gene>
<dbReference type="Pfam" id="PF10074">
    <property type="entry name" value="RovC_DNA-bd"/>
    <property type="match status" value="1"/>
</dbReference>
<comment type="caution">
    <text evidence="2">The sequence shown here is derived from an EMBL/GenBank/DDBJ whole genome shotgun (WGS) entry which is preliminary data.</text>
</comment>
<name>A0A1C2E1C6_9HYPH</name>
<sequence length="86" mass="9703">MIEPYDDAAPTGDDLTAYDQAHLKLYARLLDADSDGADWREIVRIVFGIDPAREPRRAATVHQGHLARARWMARKGYLLLLRGSPD</sequence>
<dbReference type="RefSeq" id="WP_065997664.1">
    <property type="nucleotide sequence ID" value="NZ_MDEO01000029.1"/>
</dbReference>
<organism evidence="2 3">
    <name type="scientific">Mesorhizobium hungaricum</name>
    <dbReference type="NCBI Taxonomy" id="1566387"/>
    <lineage>
        <taxon>Bacteria</taxon>
        <taxon>Pseudomonadati</taxon>
        <taxon>Pseudomonadota</taxon>
        <taxon>Alphaproteobacteria</taxon>
        <taxon>Hyphomicrobiales</taxon>
        <taxon>Phyllobacteriaceae</taxon>
        <taxon>Mesorhizobium</taxon>
    </lineage>
</organism>
<evidence type="ECO:0000313" key="3">
    <source>
        <dbReference type="Proteomes" id="UP000094412"/>
    </source>
</evidence>
<proteinExistence type="predicted"/>